<dbReference type="SUPFAM" id="SSF51905">
    <property type="entry name" value="FAD/NAD(P)-binding domain"/>
    <property type="match status" value="1"/>
</dbReference>
<name>A0A072PBS7_9EURO</name>
<reference evidence="8 9" key="1">
    <citation type="submission" date="2013-03" db="EMBL/GenBank/DDBJ databases">
        <title>The Genome Sequence of Exophiala aquamarina CBS 119918.</title>
        <authorList>
            <consortium name="The Broad Institute Genomics Platform"/>
            <person name="Cuomo C."/>
            <person name="de Hoog S."/>
            <person name="Gorbushina A."/>
            <person name="Walker B."/>
            <person name="Young S.K."/>
            <person name="Zeng Q."/>
            <person name="Gargeya S."/>
            <person name="Fitzgerald M."/>
            <person name="Haas B."/>
            <person name="Abouelleil A."/>
            <person name="Allen A.W."/>
            <person name="Alvarado L."/>
            <person name="Arachchi H.M."/>
            <person name="Berlin A.M."/>
            <person name="Chapman S.B."/>
            <person name="Gainer-Dewar J."/>
            <person name="Goldberg J."/>
            <person name="Griggs A."/>
            <person name="Gujja S."/>
            <person name="Hansen M."/>
            <person name="Howarth C."/>
            <person name="Imamovic A."/>
            <person name="Ireland A."/>
            <person name="Larimer J."/>
            <person name="McCowan C."/>
            <person name="Murphy C."/>
            <person name="Pearson M."/>
            <person name="Poon T.W."/>
            <person name="Priest M."/>
            <person name="Roberts A."/>
            <person name="Saif S."/>
            <person name="Shea T."/>
            <person name="Sisk P."/>
            <person name="Sykes S."/>
            <person name="Wortman J."/>
            <person name="Nusbaum C."/>
            <person name="Birren B."/>
        </authorList>
    </citation>
    <scope>NUCLEOTIDE SEQUENCE [LARGE SCALE GENOMIC DNA]</scope>
    <source>
        <strain evidence="8 9">CBS 119918</strain>
    </source>
</reference>
<protein>
    <recommendedName>
        <fullName evidence="7">FAD dependent oxidoreductase domain-containing protein</fullName>
    </recommendedName>
</protein>
<keyword evidence="3" id="KW-0285">Flavoprotein</keyword>
<evidence type="ECO:0000256" key="2">
    <source>
        <dbReference type="ARBA" id="ARBA00010989"/>
    </source>
</evidence>
<dbReference type="VEuPathDB" id="FungiDB:A1O9_07407"/>
<sequence>MKKDWDIVVVGAGVFGLTTALELALQGYRNVTVLDRHVPPVPDGSSVDISRVIRFDYADDLYLKLAYEAYQKWSQSPKYRDIFNPAPVVLTSNHNPVGRSYIQKTTGALDRAHLPWARLESADNTRRLYPTISGSLAGPDFIGYHNQQAGWADAQKAIASLRDECIVRGVSFVSGRAGTLVGFDRTTSGTIRAARTIAGTEVLADLFILAAGAWAASLAPMYNSTLSTGQVLAYLRLSPEEMAKYQRLPIYVNFATGWFNFPPHQDTSLLKMAVHGWGYERSPNESERKTLKSDVSTPPLAVSNRRKNYIPSDGERRLRDGLKELLPELADRPFERVAVCWYTDTPTGDFIMDYHPDYRNLFLAGGGSGHAFKFLPVLGKYTTLALHKSLEPALAKKWRFRTEYKDVANAFPGDGSRGGPERRQLHADEHAKL</sequence>
<dbReference type="STRING" id="1182545.A0A072PBS7"/>
<dbReference type="InterPro" id="IPR006076">
    <property type="entry name" value="FAD-dep_OxRdtase"/>
</dbReference>
<dbReference type="Proteomes" id="UP000027920">
    <property type="component" value="Unassembled WGS sequence"/>
</dbReference>
<evidence type="ECO:0000256" key="6">
    <source>
        <dbReference type="SAM" id="MobiDB-lite"/>
    </source>
</evidence>
<gene>
    <name evidence="8" type="ORF">A1O9_07407</name>
</gene>
<dbReference type="EMBL" id="AMGV01000005">
    <property type="protein sequence ID" value="KEF57217.1"/>
    <property type="molecule type" value="Genomic_DNA"/>
</dbReference>
<evidence type="ECO:0000259" key="7">
    <source>
        <dbReference type="Pfam" id="PF01266"/>
    </source>
</evidence>
<dbReference type="SUPFAM" id="SSF54373">
    <property type="entry name" value="FAD-linked reductases, C-terminal domain"/>
    <property type="match status" value="1"/>
</dbReference>
<feature type="region of interest" description="Disordered" evidence="6">
    <location>
        <begin position="411"/>
        <end position="433"/>
    </location>
</feature>
<dbReference type="GeneID" id="25282321"/>
<dbReference type="HOGENOM" id="CLU_007884_0_1_1"/>
<evidence type="ECO:0000256" key="4">
    <source>
        <dbReference type="ARBA" id="ARBA00022827"/>
    </source>
</evidence>
<dbReference type="GO" id="GO:0050031">
    <property type="term" value="F:L-pipecolate oxidase activity"/>
    <property type="evidence" value="ECO:0007669"/>
    <property type="project" value="TreeGrafter"/>
</dbReference>
<dbReference type="PANTHER" id="PTHR10961:SF45">
    <property type="entry name" value="FAD DEPENDENT OXIDOREDUCTASE DOMAIN-CONTAINING PROTEIN-RELATED"/>
    <property type="match status" value="1"/>
</dbReference>
<dbReference type="OrthoDB" id="2219495at2759"/>
<keyword evidence="9" id="KW-1185">Reference proteome</keyword>
<evidence type="ECO:0000256" key="1">
    <source>
        <dbReference type="ARBA" id="ARBA00001974"/>
    </source>
</evidence>
<dbReference type="Pfam" id="PF01266">
    <property type="entry name" value="DAO"/>
    <property type="match status" value="1"/>
</dbReference>
<keyword evidence="5" id="KW-0560">Oxidoreductase</keyword>
<dbReference type="GO" id="GO:0050660">
    <property type="term" value="F:flavin adenine dinucleotide binding"/>
    <property type="evidence" value="ECO:0007669"/>
    <property type="project" value="InterPro"/>
</dbReference>
<dbReference type="RefSeq" id="XP_013259807.1">
    <property type="nucleotide sequence ID" value="XM_013404353.1"/>
</dbReference>
<evidence type="ECO:0000256" key="5">
    <source>
        <dbReference type="ARBA" id="ARBA00023002"/>
    </source>
</evidence>
<dbReference type="PANTHER" id="PTHR10961">
    <property type="entry name" value="PEROXISOMAL SARCOSINE OXIDASE"/>
    <property type="match status" value="1"/>
</dbReference>
<dbReference type="Gene3D" id="3.50.50.60">
    <property type="entry name" value="FAD/NAD(P)-binding domain"/>
    <property type="match status" value="1"/>
</dbReference>
<keyword evidence="4" id="KW-0274">FAD</keyword>
<feature type="compositionally biased region" description="Basic and acidic residues" evidence="6">
    <location>
        <begin position="419"/>
        <end position="433"/>
    </location>
</feature>
<evidence type="ECO:0000313" key="8">
    <source>
        <dbReference type="EMBL" id="KEF57217.1"/>
    </source>
</evidence>
<organism evidence="8 9">
    <name type="scientific">Exophiala aquamarina CBS 119918</name>
    <dbReference type="NCBI Taxonomy" id="1182545"/>
    <lineage>
        <taxon>Eukaryota</taxon>
        <taxon>Fungi</taxon>
        <taxon>Dikarya</taxon>
        <taxon>Ascomycota</taxon>
        <taxon>Pezizomycotina</taxon>
        <taxon>Eurotiomycetes</taxon>
        <taxon>Chaetothyriomycetidae</taxon>
        <taxon>Chaetothyriales</taxon>
        <taxon>Herpotrichiellaceae</taxon>
        <taxon>Exophiala</taxon>
    </lineage>
</organism>
<evidence type="ECO:0000256" key="3">
    <source>
        <dbReference type="ARBA" id="ARBA00022630"/>
    </source>
</evidence>
<accession>A0A072PBS7</accession>
<dbReference type="AlphaFoldDB" id="A0A072PBS7"/>
<comment type="caution">
    <text evidence="8">The sequence shown here is derived from an EMBL/GenBank/DDBJ whole genome shotgun (WGS) entry which is preliminary data.</text>
</comment>
<proteinExistence type="inferred from homology"/>
<dbReference type="Gene3D" id="3.30.9.10">
    <property type="entry name" value="D-Amino Acid Oxidase, subunit A, domain 2"/>
    <property type="match status" value="1"/>
</dbReference>
<comment type="similarity">
    <text evidence="2">Belongs to the MSOX/MTOX family.</text>
</comment>
<dbReference type="InterPro" id="IPR045170">
    <property type="entry name" value="MTOX"/>
</dbReference>
<comment type="cofactor">
    <cofactor evidence="1">
        <name>FAD</name>
        <dbReference type="ChEBI" id="CHEBI:57692"/>
    </cofactor>
</comment>
<dbReference type="GO" id="GO:0008115">
    <property type="term" value="F:sarcosine oxidase activity"/>
    <property type="evidence" value="ECO:0007669"/>
    <property type="project" value="TreeGrafter"/>
</dbReference>
<evidence type="ECO:0000313" key="9">
    <source>
        <dbReference type="Proteomes" id="UP000027920"/>
    </source>
</evidence>
<feature type="domain" description="FAD dependent oxidoreductase" evidence="7">
    <location>
        <begin position="6"/>
        <end position="383"/>
    </location>
</feature>
<dbReference type="InterPro" id="IPR036188">
    <property type="entry name" value="FAD/NAD-bd_sf"/>
</dbReference>
<dbReference type="GO" id="GO:0004657">
    <property type="term" value="F:proline dehydrogenase activity"/>
    <property type="evidence" value="ECO:0007669"/>
    <property type="project" value="TreeGrafter"/>
</dbReference>